<feature type="transmembrane region" description="Helical" evidence="6">
    <location>
        <begin position="12"/>
        <end position="32"/>
    </location>
</feature>
<feature type="transmembrane region" description="Helical" evidence="6">
    <location>
        <begin position="254"/>
        <end position="276"/>
    </location>
</feature>
<name>A0ABM9PII6_9FLAO</name>
<feature type="transmembrane region" description="Helical" evidence="6">
    <location>
        <begin position="217"/>
        <end position="234"/>
    </location>
</feature>
<feature type="transmembrane region" description="Helical" evidence="6">
    <location>
        <begin position="120"/>
        <end position="142"/>
    </location>
</feature>
<feature type="transmembrane region" description="Helical" evidence="6">
    <location>
        <begin position="296"/>
        <end position="315"/>
    </location>
</feature>
<organism evidence="7 8">
    <name type="scientific">Tenacibaculum vairaonense</name>
    <dbReference type="NCBI Taxonomy" id="3137860"/>
    <lineage>
        <taxon>Bacteria</taxon>
        <taxon>Pseudomonadati</taxon>
        <taxon>Bacteroidota</taxon>
        <taxon>Flavobacteriia</taxon>
        <taxon>Flavobacteriales</taxon>
        <taxon>Flavobacteriaceae</taxon>
        <taxon>Tenacibaculum</taxon>
    </lineage>
</organism>
<dbReference type="PANTHER" id="PTHR30250:SF26">
    <property type="entry name" value="PSMA PROTEIN"/>
    <property type="match status" value="1"/>
</dbReference>
<evidence type="ECO:0000256" key="5">
    <source>
        <dbReference type="ARBA" id="ARBA00023136"/>
    </source>
</evidence>
<evidence type="ECO:0000256" key="6">
    <source>
        <dbReference type="SAM" id="Phobius"/>
    </source>
</evidence>
<protein>
    <submittedName>
        <fullName evidence="7">Membrane protein involved in the export of O-antigen and teichoic acid</fullName>
    </submittedName>
</protein>
<comment type="caution">
    <text evidence="7">The sequence shown here is derived from an EMBL/GenBank/DDBJ whole genome shotgun (WGS) entry which is preliminary data.</text>
</comment>
<keyword evidence="5 6" id="KW-0472">Membrane</keyword>
<proteinExistence type="predicted"/>
<evidence type="ECO:0000313" key="8">
    <source>
        <dbReference type="Proteomes" id="UP001497602"/>
    </source>
</evidence>
<evidence type="ECO:0000256" key="3">
    <source>
        <dbReference type="ARBA" id="ARBA00022692"/>
    </source>
</evidence>
<accession>A0ABM9PII6</accession>
<keyword evidence="2" id="KW-1003">Cell membrane</keyword>
<comment type="subcellular location">
    <subcellularLocation>
        <location evidence="1">Cell membrane</location>
        <topology evidence="1">Multi-pass membrane protein</topology>
    </subcellularLocation>
</comment>
<feature type="transmembrane region" description="Helical" evidence="6">
    <location>
        <begin position="178"/>
        <end position="196"/>
    </location>
</feature>
<dbReference type="RefSeq" id="WP_348737269.1">
    <property type="nucleotide sequence ID" value="NZ_CAXJRC010000006.1"/>
</dbReference>
<keyword evidence="8" id="KW-1185">Reference proteome</keyword>
<dbReference type="PANTHER" id="PTHR30250">
    <property type="entry name" value="PST FAMILY PREDICTED COLANIC ACID TRANSPORTER"/>
    <property type="match status" value="1"/>
</dbReference>
<dbReference type="Proteomes" id="UP001497602">
    <property type="component" value="Unassembled WGS sequence"/>
</dbReference>
<keyword evidence="4 6" id="KW-1133">Transmembrane helix</keyword>
<keyword evidence="3 6" id="KW-0812">Transmembrane</keyword>
<feature type="transmembrane region" description="Helical" evidence="6">
    <location>
        <begin position="388"/>
        <end position="406"/>
    </location>
</feature>
<reference evidence="7 8" key="1">
    <citation type="submission" date="2024-05" db="EMBL/GenBank/DDBJ databases">
        <authorList>
            <person name="Duchaud E."/>
        </authorList>
    </citation>
    <scope>NUCLEOTIDE SEQUENCE [LARGE SCALE GENOMIC DNA]</scope>
    <source>
        <strain evidence="7">Ena-SAMPLE-TAB-13-05-2024-13:56:06:370-140305</strain>
    </source>
</reference>
<feature type="transmembrane region" description="Helical" evidence="6">
    <location>
        <begin position="335"/>
        <end position="355"/>
    </location>
</feature>
<dbReference type="EMBL" id="CAXJRC010000006">
    <property type="protein sequence ID" value="CAL2105428.1"/>
    <property type="molecule type" value="Genomic_DNA"/>
</dbReference>
<evidence type="ECO:0000256" key="4">
    <source>
        <dbReference type="ARBA" id="ARBA00022989"/>
    </source>
</evidence>
<feature type="transmembrane region" description="Helical" evidence="6">
    <location>
        <begin position="88"/>
        <end position="108"/>
    </location>
</feature>
<feature type="transmembrane region" description="Helical" evidence="6">
    <location>
        <begin position="362"/>
        <end position="382"/>
    </location>
</feature>
<evidence type="ECO:0000256" key="2">
    <source>
        <dbReference type="ARBA" id="ARBA00022475"/>
    </source>
</evidence>
<evidence type="ECO:0000313" key="7">
    <source>
        <dbReference type="EMBL" id="CAL2105428.1"/>
    </source>
</evidence>
<gene>
    <name evidence="7" type="ORF">T190115A13A_150059</name>
</gene>
<dbReference type="InterPro" id="IPR050833">
    <property type="entry name" value="Poly_Biosynth_Transport"/>
</dbReference>
<feature type="transmembrane region" description="Helical" evidence="6">
    <location>
        <begin position="44"/>
        <end position="68"/>
    </location>
</feature>
<evidence type="ECO:0000256" key="1">
    <source>
        <dbReference type="ARBA" id="ARBA00004651"/>
    </source>
</evidence>
<sequence length="410" mass="47100">MKALFVWSDYRITPSQWFMISVMIVNAGNYAYNLVLGRWVGPDVFSNIALLITLLLVLSFLAMTAQLLCAKYVIELPKDKVENFKKVLYKYSFLAGGLLGVVCVLNASNLKQLFNVPSEQVFYIFGLGIPLYFIMSVSRGILQGKQQFIGLSQSYLLEMFARLTITFFLIGFNLVEATFAVGIGIFMSFVFGMFPNQFKWSNIKTKSKLTSIQRKSIFNFLIITLLYEGTQILINNSDILIVKHYFNNYRSGLYASLALIGRVVYFVIWMLIMILLPKLIEAKKEGENPKAIFNKYLKYIVSFTSILIFGCYLFPETIISLLFGKEYIALSYLLYKYAMATSLFALANLFIYYFLSISKYKPVIIAMFFGIAQVLLLIIFHISLAQVVHVQITLMFILLLFTLFYYRVYS</sequence>